<keyword evidence="8" id="KW-0325">Glycoprotein</keyword>
<name>A0A103WNY2_CYNCS</name>
<dbReference type="PRINTS" id="PR00019">
    <property type="entry name" value="LEURICHRPT"/>
</dbReference>
<dbReference type="Pfam" id="PF13516">
    <property type="entry name" value="LRR_6"/>
    <property type="match status" value="1"/>
</dbReference>
<organism evidence="11 12">
    <name type="scientific">Cynara cardunculus var. scolymus</name>
    <name type="common">Globe artichoke</name>
    <name type="synonym">Cynara scolymus</name>
    <dbReference type="NCBI Taxonomy" id="59895"/>
    <lineage>
        <taxon>Eukaryota</taxon>
        <taxon>Viridiplantae</taxon>
        <taxon>Streptophyta</taxon>
        <taxon>Embryophyta</taxon>
        <taxon>Tracheophyta</taxon>
        <taxon>Spermatophyta</taxon>
        <taxon>Magnoliopsida</taxon>
        <taxon>eudicotyledons</taxon>
        <taxon>Gunneridae</taxon>
        <taxon>Pentapetalae</taxon>
        <taxon>asterids</taxon>
        <taxon>campanulids</taxon>
        <taxon>Asterales</taxon>
        <taxon>Asteraceae</taxon>
        <taxon>Carduoideae</taxon>
        <taxon>Cardueae</taxon>
        <taxon>Carduinae</taxon>
        <taxon>Cynara</taxon>
    </lineage>
</organism>
<evidence type="ECO:0000256" key="7">
    <source>
        <dbReference type="ARBA" id="ARBA00023136"/>
    </source>
</evidence>
<dbReference type="Gramene" id="KVH75738">
    <property type="protein sequence ID" value="KVH75738"/>
    <property type="gene ID" value="Ccrd_025544"/>
</dbReference>
<keyword evidence="4 9" id="KW-0732">Signal</keyword>
<evidence type="ECO:0000259" key="10">
    <source>
        <dbReference type="Pfam" id="PF08263"/>
    </source>
</evidence>
<dbReference type="InterPro" id="IPR001611">
    <property type="entry name" value="Leu-rich_rpt"/>
</dbReference>
<dbReference type="OrthoDB" id="1738872at2759"/>
<comment type="subcellular location">
    <subcellularLocation>
        <location evidence="1">Membrane</location>
        <topology evidence="1">Single-pass type I membrane protein</topology>
    </subcellularLocation>
</comment>
<feature type="signal peptide" evidence="9">
    <location>
        <begin position="1"/>
        <end position="29"/>
    </location>
</feature>
<dbReference type="OMA" id="CEWERIK"/>
<evidence type="ECO:0000256" key="9">
    <source>
        <dbReference type="SAM" id="SignalP"/>
    </source>
</evidence>
<keyword evidence="5" id="KW-0677">Repeat</keyword>
<keyword evidence="12" id="KW-1185">Reference proteome</keyword>
<dbReference type="Proteomes" id="UP000243975">
    <property type="component" value="Unassembled WGS sequence"/>
</dbReference>
<gene>
    <name evidence="11" type="ORF">Ccrd_025544</name>
</gene>
<dbReference type="Pfam" id="PF08263">
    <property type="entry name" value="LRRNT_2"/>
    <property type="match status" value="1"/>
</dbReference>
<evidence type="ECO:0000256" key="8">
    <source>
        <dbReference type="ARBA" id="ARBA00023180"/>
    </source>
</evidence>
<dbReference type="InterPro" id="IPR046956">
    <property type="entry name" value="RLP23-like"/>
</dbReference>
<dbReference type="InterPro" id="IPR013210">
    <property type="entry name" value="LRR_N_plant-typ"/>
</dbReference>
<dbReference type="PANTHER" id="PTHR48063:SF112">
    <property type="entry name" value="RECEPTOR LIKE PROTEIN 30-LIKE"/>
    <property type="match status" value="1"/>
</dbReference>
<feature type="chain" id="PRO_5007118561" evidence="9">
    <location>
        <begin position="30"/>
        <end position="199"/>
    </location>
</feature>
<dbReference type="EMBL" id="LEKV01006512">
    <property type="protein sequence ID" value="KVH75738.1"/>
    <property type="molecule type" value="Genomic_DNA"/>
</dbReference>
<evidence type="ECO:0000256" key="6">
    <source>
        <dbReference type="ARBA" id="ARBA00022989"/>
    </source>
</evidence>
<dbReference type="InterPro" id="IPR025875">
    <property type="entry name" value="Leu-rich_rpt_4"/>
</dbReference>
<evidence type="ECO:0000256" key="4">
    <source>
        <dbReference type="ARBA" id="ARBA00022729"/>
    </source>
</evidence>
<evidence type="ECO:0000256" key="5">
    <source>
        <dbReference type="ARBA" id="ARBA00022737"/>
    </source>
</evidence>
<proteinExistence type="predicted"/>
<accession>A0A103WNY2</accession>
<dbReference type="InterPro" id="IPR032675">
    <property type="entry name" value="LRR_dom_sf"/>
</dbReference>
<dbReference type="Pfam" id="PF12799">
    <property type="entry name" value="LRR_4"/>
    <property type="match status" value="1"/>
</dbReference>
<evidence type="ECO:0000256" key="3">
    <source>
        <dbReference type="ARBA" id="ARBA00022692"/>
    </source>
</evidence>
<protein>
    <submittedName>
        <fullName evidence="11">Leucine rich repeat 4</fullName>
    </submittedName>
</protein>
<keyword evidence="2" id="KW-0433">Leucine-rich repeat</keyword>
<reference evidence="11 12" key="1">
    <citation type="journal article" date="2016" name="Sci. Rep.">
        <title>The genome sequence of the outbreeding globe artichoke constructed de novo incorporating a phase-aware low-pass sequencing strategy of F1 progeny.</title>
        <authorList>
            <person name="Scaglione D."/>
            <person name="Reyes-Chin-Wo S."/>
            <person name="Acquadro A."/>
            <person name="Froenicke L."/>
            <person name="Portis E."/>
            <person name="Beitel C."/>
            <person name="Tirone M."/>
            <person name="Mauro R."/>
            <person name="Lo Monaco A."/>
            <person name="Mauromicale G."/>
            <person name="Faccioli P."/>
            <person name="Cattivelli L."/>
            <person name="Rieseberg L."/>
            <person name="Michelmore R."/>
            <person name="Lanteri S."/>
        </authorList>
    </citation>
    <scope>NUCLEOTIDE SEQUENCE [LARGE SCALE GENOMIC DNA]</scope>
    <source>
        <strain evidence="11">2C</strain>
    </source>
</reference>
<sequence length="199" mass="22374">MECWCVSKLKSWLLILITILILMVCRIDGGCIEEERKVLLEIKTSLIDSNFLDLNGFLLSWVDDGSIGGECCDWERVTCNTTTGHVTNLTLRNMVGLPEQFYEDCKSIWPLNVSVFLNFKELTSLNLSWNCLDNNIVNTGLGRLSSLRKLETLDLSHNSIGNETFHLLGALTSLRVLNLGYNKLEGYLPTLGMSLVLLN</sequence>
<dbReference type="GO" id="GO:0016020">
    <property type="term" value="C:membrane"/>
    <property type="evidence" value="ECO:0007669"/>
    <property type="project" value="UniProtKB-SubCell"/>
</dbReference>
<evidence type="ECO:0000256" key="1">
    <source>
        <dbReference type="ARBA" id="ARBA00004479"/>
    </source>
</evidence>
<keyword evidence="7" id="KW-0472">Membrane</keyword>
<evidence type="ECO:0000313" key="12">
    <source>
        <dbReference type="Proteomes" id="UP000243975"/>
    </source>
</evidence>
<evidence type="ECO:0000313" key="11">
    <source>
        <dbReference type="EMBL" id="KVH75738.1"/>
    </source>
</evidence>
<evidence type="ECO:0000256" key="2">
    <source>
        <dbReference type="ARBA" id="ARBA00022614"/>
    </source>
</evidence>
<feature type="domain" description="Leucine-rich repeat-containing N-terminal plant-type" evidence="10">
    <location>
        <begin position="33"/>
        <end position="80"/>
    </location>
</feature>
<keyword evidence="3" id="KW-0812">Transmembrane</keyword>
<keyword evidence="6" id="KW-1133">Transmembrane helix</keyword>
<comment type="caution">
    <text evidence="11">The sequence shown here is derived from an EMBL/GenBank/DDBJ whole genome shotgun (WGS) entry which is preliminary data.</text>
</comment>
<dbReference type="SUPFAM" id="SSF52058">
    <property type="entry name" value="L domain-like"/>
    <property type="match status" value="1"/>
</dbReference>
<dbReference type="PANTHER" id="PTHR48063">
    <property type="entry name" value="LRR RECEPTOR-LIKE KINASE"/>
    <property type="match status" value="1"/>
</dbReference>
<dbReference type="Gene3D" id="3.80.10.10">
    <property type="entry name" value="Ribonuclease Inhibitor"/>
    <property type="match status" value="1"/>
</dbReference>
<dbReference type="AlphaFoldDB" id="A0A103WNY2"/>